<feature type="domain" description="PHP" evidence="1">
    <location>
        <begin position="5"/>
        <end position="33"/>
    </location>
</feature>
<accession>X0UPJ6</accession>
<dbReference type="Gene3D" id="3.20.20.140">
    <property type="entry name" value="Metal-dependent hydrolases"/>
    <property type="match status" value="1"/>
</dbReference>
<dbReference type="InterPro" id="IPR004013">
    <property type="entry name" value="PHP_dom"/>
</dbReference>
<feature type="non-terminal residue" evidence="2">
    <location>
        <position position="33"/>
    </location>
</feature>
<dbReference type="GO" id="GO:0003824">
    <property type="term" value="F:catalytic activity"/>
    <property type="evidence" value="ECO:0007669"/>
    <property type="project" value="InterPro"/>
</dbReference>
<evidence type="ECO:0000313" key="2">
    <source>
        <dbReference type="EMBL" id="GAG07744.1"/>
    </source>
</evidence>
<reference evidence="2" key="1">
    <citation type="journal article" date="2014" name="Front. Microbiol.">
        <title>High frequency of phylogenetically diverse reductive dehalogenase-homologous genes in deep subseafloor sedimentary metagenomes.</title>
        <authorList>
            <person name="Kawai M."/>
            <person name="Futagami T."/>
            <person name="Toyoda A."/>
            <person name="Takaki Y."/>
            <person name="Nishi S."/>
            <person name="Hori S."/>
            <person name="Arai W."/>
            <person name="Tsubouchi T."/>
            <person name="Morono Y."/>
            <person name="Uchiyama I."/>
            <person name="Ito T."/>
            <person name="Fujiyama A."/>
            <person name="Inagaki F."/>
            <person name="Takami H."/>
        </authorList>
    </citation>
    <scope>NUCLEOTIDE SEQUENCE</scope>
    <source>
        <strain evidence="2">Expedition CK06-06</strain>
    </source>
</reference>
<name>X0UPJ6_9ZZZZ</name>
<dbReference type="Pfam" id="PF02811">
    <property type="entry name" value="PHP"/>
    <property type="match status" value="1"/>
</dbReference>
<dbReference type="EMBL" id="BARS01021797">
    <property type="protein sequence ID" value="GAG07744.1"/>
    <property type="molecule type" value="Genomic_DNA"/>
</dbReference>
<evidence type="ECO:0000259" key="1">
    <source>
        <dbReference type="Pfam" id="PF02811"/>
    </source>
</evidence>
<dbReference type="InterPro" id="IPR016195">
    <property type="entry name" value="Pol/histidinol_Pase-like"/>
</dbReference>
<dbReference type="AlphaFoldDB" id="X0UPJ6"/>
<dbReference type="SUPFAM" id="SSF89550">
    <property type="entry name" value="PHP domain-like"/>
    <property type="match status" value="1"/>
</dbReference>
<comment type="caution">
    <text evidence="2">The sequence shown here is derived from an EMBL/GenBank/DDBJ whole genome shotgun (WGS) entry which is preliminary data.</text>
</comment>
<protein>
    <recommendedName>
        <fullName evidence="1">PHP domain-containing protein</fullName>
    </recommendedName>
</protein>
<organism evidence="2">
    <name type="scientific">marine sediment metagenome</name>
    <dbReference type="NCBI Taxonomy" id="412755"/>
    <lineage>
        <taxon>unclassified sequences</taxon>
        <taxon>metagenomes</taxon>
        <taxon>ecological metagenomes</taxon>
    </lineage>
</organism>
<gene>
    <name evidence="2" type="ORF">S01H1_34948</name>
</gene>
<sequence>MKFVHLHVHSNYSLLQGAFTVEELVGAAARMGM</sequence>
<proteinExistence type="predicted"/>